<feature type="transmembrane region" description="Helical" evidence="3">
    <location>
        <begin position="141"/>
        <end position="165"/>
    </location>
</feature>
<dbReference type="GO" id="GO:0005886">
    <property type="term" value="C:plasma membrane"/>
    <property type="evidence" value="ECO:0007669"/>
    <property type="project" value="TreeGrafter"/>
</dbReference>
<keyword evidence="2" id="KW-0460">Magnesium</keyword>
<evidence type="ECO:0000313" key="6">
    <source>
        <dbReference type="Proteomes" id="UP000094622"/>
    </source>
</evidence>
<dbReference type="SUPFAM" id="SSF81665">
    <property type="entry name" value="Calcium ATPase, transmembrane domain M"/>
    <property type="match status" value="1"/>
</dbReference>
<dbReference type="Proteomes" id="UP000094622">
    <property type="component" value="Unassembled WGS sequence"/>
</dbReference>
<protein>
    <submittedName>
        <fullName evidence="5">Calcium-transporting ATPase</fullName>
        <ecNumber evidence="5">3.6.3.8</ecNumber>
    </submittedName>
</protein>
<evidence type="ECO:0000259" key="4">
    <source>
        <dbReference type="Pfam" id="PF00689"/>
    </source>
</evidence>
<dbReference type="Gene3D" id="1.20.1110.10">
    <property type="entry name" value="Calcium-transporting ATPase, transmembrane domain"/>
    <property type="match status" value="2"/>
</dbReference>
<name>A0A1E3H6E7_9HYPH</name>
<proteinExistence type="predicted"/>
<keyword evidence="3" id="KW-1133">Transmembrane helix</keyword>
<reference evidence="5 6" key="1">
    <citation type="submission" date="2016-07" db="EMBL/GenBank/DDBJ databases">
        <title>Draft Genome Sequence of Methylobrevis pamukkalensis PK2.</title>
        <authorList>
            <person name="Vasilenko O.V."/>
            <person name="Doronina N.V."/>
            <person name="Shmareva M.N."/>
            <person name="Tarlachkov S.V."/>
            <person name="Mustakhimov I."/>
            <person name="Trotsenko Y.A."/>
        </authorList>
    </citation>
    <scope>NUCLEOTIDE SEQUENCE [LARGE SCALE GENOMIC DNA]</scope>
    <source>
        <strain evidence="5 6">PK2</strain>
    </source>
</reference>
<comment type="caution">
    <text evidence="5">The sequence shown here is derived from an EMBL/GenBank/DDBJ whole genome shotgun (WGS) entry which is preliminary data.</text>
</comment>
<accession>A0A1E3H6E7</accession>
<feature type="transmembrane region" description="Helical" evidence="3">
    <location>
        <begin position="112"/>
        <end position="135"/>
    </location>
</feature>
<dbReference type="Pfam" id="PF00689">
    <property type="entry name" value="Cation_ATPase_C"/>
    <property type="match status" value="1"/>
</dbReference>
<dbReference type="PANTHER" id="PTHR24093">
    <property type="entry name" value="CATION TRANSPORTING ATPASE"/>
    <property type="match status" value="1"/>
</dbReference>
<evidence type="ECO:0000313" key="5">
    <source>
        <dbReference type="EMBL" id="ODN71081.1"/>
    </source>
</evidence>
<keyword evidence="6" id="KW-1185">Reference proteome</keyword>
<dbReference type="EC" id="3.6.3.8" evidence="5"/>
<keyword evidence="3" id="KW-0472">Membrane</keyword>
<evidence type="ECO:0000256" key="2">
    <source>
        <dbReference type="ARBA" id="ARBA00022842"/>
    </source>
</evidence>
<feature type="domain" description="Cation-transporting P-type ATPase C-terminal" evidence="4">
    <location>
        <begin position="1"/>
        <end position="170"/>
    </location>
</feature>
<keyword evidence="1" id="KW-0479">Metal-binding</keyword>
<gene>
    <name evidence="5" type="primary">yloB</name>
    <name evidence="5" type="ORF">A6302_01573</name>
</gene>
<evidence type="ECO:0000256" key="1">
    <source>
        <dbReference type="ARBA" id="ARBA00022723"/>
    </source>
</evidence>
<dbReference type="PANTHER" id="PTHR24093:SF506">
    <property type="entry name" value="CATION-TRANSPORTING ATPASE PMA1"/>
    <property type="match status" value="1"/>
</dbReference>
<dbReference type="InterPro" id="IPR006068">
    <property type="entry name" value="ATPase_P-typ_cation-transptr_C"/>
</dbReference>
<feature type="transmembrane region" description="Helical" evidence="3">
    <location>
        <begin position="56"/>
        <end position="75"/>
    </location>
</feature>
<dbReference type="PATRIC" id="fig|1439726.3.peg.1658"/>
<dbReference type="EMBL" id="MCRJ01000030">
    <property type="protein sequence ID" value="ODN71081.1"/>
    <property type="molecule type" value="Genomic_DNA"/>
</dbReference>
<evidence type="ECO:0000256" key="3">
    <source>
        <dbReference type="SAM" id="Phobius"/>
    </source>
</evidence>
<dbReference type="GO" id="GO:0046872">
    <property type="term" value="F:metal ion binding"/>
    <property type="evidence" value="ECO:0007669"/>
    <property type="project" value="UniProtKB-KW"/>
</dbReference>
<dbReference type="GO" id="GO:0016787">
    <property type="term" value="F:hydrolase activity"/>
    <property type="evidence" value="ECO:0007669"/>
    <property type="project" value="UniProtKB-KW"/>
</dbReference>
<keyword evidence="3" id="KW-0812">Transmembrane</keyword>
<dbReference type="InterPro" id="IPR023298">
    <property type="entry name" value="ATPase_P-typ_TM_dom_sf"/>
</dbReference>
<dbReference type="GO" id="GO:0005388">
    <property type="term" value="F:P-type calcium transporter activity"/>
    <property type="evidence" value="ECO:0007669"/>
    <property type="project" value="TreeGrafter"/>
</dbReference>
<organism evidence="5 6">
    <name type="scientific">Methylobrevis pamukkalensis</name>
    <dbReference type="NCBI Taxonomy" id="1439726"/>
    <lineage>
        <taxon>Bacteria</taxon>
        <taxon>Pseudomonadati</taxon>
        <taxon>Pseudomonadota</taxon>
        <taxon>Alphaproteobacteria</taxon>
        <taxon>Hyphomicrobiales</taxon>
        <taxon>Pleomorphomonadaceae</taxon>
        <taxon>Methylobrevis</taxon>
    </lineage>
</organism>
<dbReference type="AlphaFoldDB" id="A0A1E3H6E7"/>
<keyword evidence="5" id="KW-0378">Hydrolase</keyword>
<sequence>MPLLPVQLLWLNLVTNGIQDVALATERPEGDELARPPRRPDEPIFDRRMLRKIRDAALVMGVGGFAVFALLLHLGRSEAEARNLLLLLFVLFENVQTFNSRSEHRSVFRQPLWTNPLLLGGVLAAQALHIGAMHIAPLAEILAIGPVSIADWAMMLALSAVLLLVMELEKGRDRRSMP</sequence>